<sequence length="136" mass="14642">MSFLKKLSETVMDTATSIGNKSADLVEIGKLKLQKNQLEGDITDKKAAIGELVYFAHKQSVPPSEEDLAKVFAEIAELENQILVIEEKLREDKLHKEDESPAETGGDTGEATITCPACGQKSASGAKFCNNCGQAL</sequence>
<reference evidence="3 4" key="1">
    <citation type="submission" date="2022-08" db="EMBL/GenBank/DDBJ databases">
        <title>Proteogenomics of the novel Dehalobacterium formicoaceticum strain EZ94 highlights a key role of methyltransferases during anaerobic dichloromethane degradation.</title>
        <authorList>
            <person name="Wasmund K."/>
        </authorList>
    </citation>
    <scope>NUCLEOTIDE SEQUENCE [LARGE SCALE GENOMIC DNA]</scope>
    <source>
        <strain evidence="3 4">EZ94</strain>
    </source>
</reference>
<evidence type="ECO:0000313" key="3">
    <source>
        <dbReference type="EMBL" id="MCR6544609.1"/>
    </source>
</evidence>
<proteinExistence type="predicted"/>
<feature type="region of interest" description="Disordered" evidence="1">
    <location>
        <begin position="92"/>
        <end position="111"/>
    </location>
</feature>
<evidence type="ECO:0000313" key="4">
    <source>
        <dbReference type="Proteomes" id="UP001524944"/>
    </source>
</evidence>
<dbReference type="EMBL" id="JANPWE010000001">
    <property type="protein sequence ID" value="MCR6544609.1"/>
    <property type="molecule type" value="Genomic_DNA"/>
</dbReference>
<comment type="caution">
    <text evidence="3">The sequence shown here is derived from an EMBL/GenBank/DDBJ whole genome shotgun (WGS) entry which is preliminary data.</text>
</comment>
<gene>
    <name evidence="3" type="ORF">NVS47_03615</name>
</gene>
<feature type="domain" description="Putative zinc-ribbon" evidence="2">
    <location>
        <begin position="112"/>
        <end position="134"/>
    </location>
</feature>
<keyword evidence="4" id="KW-1185">Reference proteome</keyword>
<evidence type="ECO:0000256" key="1">
    <source>
        <dbReference type="SAM" id="MobiDB-lite"/>
    </source>
</evidence>
<organism evidence="3 4">
    <name type="scientific">Dehalobacterium formicoaceticum</name>
    <dbReference type="NCBI Taxonomy" id="51515"/>
    <lineage>
        <taxon>Bacteria</taxon>
        <taxon>Bacillati</taxon>
        <taxon>Bacillota</taxon>
        <taxon>Clostridia</taxon>
        <taxon>Eubacteriales</taxon>
        <taxon>Peptococcaceae</taxon>
        <taxon>Dehalobacterium</taxon>
    </lineage>
</organism>
<name>A0ABT1Y168_9FIRM</name>
<dbReference type="Pfam" id="PF13248">
    <property type="entry name" value="Zn_ribbon_3"/>
    <property type="match status" value="1"/>
</dbReference>
<dbReference type="RefSeq" id="WP_089610058.1">
    <property type="nucleotide sequence ID" value="NZ_CP022121.1"/>
</dbReference>
<protein>
    <submittedName>
        <fullName evidence="3">Zinc ribbon domain-containing protein</fullName>
    </submittedName>
</protein>
<accession>A0ABT1Y168</accession>
<evidence type="ECO:0000259" key="2">
    <source>
        <dbReference type="Pfam" id="PF13248"/>
    </source>
</evidence>
<dbReference type="InterPro" id="IPR059113">
    <property type="entry name" value="Znf_ribbon"/>
</dbReference>
<dbReference type="Proteomes" id="UP001524944">
    <property type="component" value="Unassembled WGS sequence"/>
</dbReference>